<feature type="chain" id="PRO_5017944303" description="EGF-like domain-containing protein" evidence="4">
    <location>
        <begin position="20"/>
        <end position="958"/>
    </location>
</feature>
<feature type="disulfide bond" evidence="3">
    <location>
        <begin position="322"/>
        <end position="339"/>
    </location>
</feature>
<feature type="disulfide bond" evidence="3">
    <location>
        <begin position="229"/>
        <end position="246"/>
    </location>
</feature>
<feature type="signal peptide" evidence="4">
    <location>
        <begin position="1"/>
        <end position="19"/>
    </location>
</feature>
<keyword evidence="7" id="KW-1185">Reference proteome</keyword>
<proteinExistence type="predicted"/>
<dbReference type="SUPFAM" id="SSF57196">
    <property type="entry name" value="EGF/Laminin"/>
    <property type="match status" value="3"/>
</dbReference>
<dbReference type="FunFam" id="2.10.25.10:FF:000118">
    <property type="entry name" value="protein delta homolog 2"/>
    <property type="match status" value="2"/>
</dbReference>
<feature type="disulfide bond" evidence="3">
    <location>
        <begin position="720"/>
        <end position="729"/>
    </location>
</feature>
<comment type="caution">
    <text evidence="6">The sequence shown here is derived from an EMBL/GenBank/DDBJ whole genome shotgun (WGS) entry which is preliminary data.</text>
</comment>
<dbReference type="PANTHER" id="PTHR24033:SF151">
    <property type="entry name" value="NOTCH 2"/>
    <property type="match status" value="1"/>
</dbReference>
<keyword evidence="2 3" id="KW-1015">Disulfide bond</keyword>
<dbReference type="PROSITE" id="PS00022">
    <property type="entry name" value="EGF_1"/>
    <property type="match status" value="3"/>
</dbReference>
<keyword evidence="1 3" id="KW-0245">EGF-like domain</keyword>
<dbReference type="SMART" id="SM00181">
    <property type="entry name" value="EGF"/>
    <property type="match status" value="3"/>
</dbReference>
<keyword evidence="4" id="KW-0732">Signal</keyword>
<comment type="caution">
    <text evidence="3">Lacks conserved residue(s) required for the propagation of feature annotation.</text>
</comment>
<feature type="disulfide bond" evidence="3">
    <location>
        <begin position="341"/>
        <end position="350"/>
    </location>
</feature>
<feature type="domain" description="EGF-like" evidence="5">
    <location>
        <begin position="692"/>
        <end position="730"/>
    </location>
</feature>
<evidence type="ECO:0000313" key="7">
    <source>
        <dbReference type="Proteomes" id="UP000275408"/>
    </source>
</evidence>
<sequence length="958" mass="106722">MSAIFHLFLLTSLAAKSFSELIRDISSSPLKKNLSPTSFKLRVPKTIASEIAAEDCRRRLLPLLSPFSETEKDIALQLNTFIRCQMLQEALLHQGETCREFLSQFKYCNSNLVNIHFILLDPGIKSADQDWGPSDRAAEQSYFLEEEFHYLDVTQIRKLAIFDMFHCALACLRNNLCLSLNMATSHGTDGKLWCELLSSDKNRNAENYHKNTSSHHFFILRSPCSSSPCQNGGTCIPNFSSNTIDCICKESFVGEFCEKAVKSCKEIYEANKSNMSKLVSLHLGSQPATVLCHMGDFGCGHGGWTPVMKINGNESPCSSSPCQNGGTCIPNFNSNTFDCLCKESFLGEFCEKAVKSCKEVYEANKPNVSKLVSLHLGSQPTTVLCHMGDFGCGDGGWTPVMKINGNKSTFHYDSGYWSNKIEYNTAGGETGFDSQETKLPTYWNISFSKICLSMKIGEQIRFIVINMKASSLYSLIADGKNRSTSLGRATWPRCRFTVTRKGSILCVVGLVTPKQESAPLLTTRMTASLATPGLDLVQEDDMTPITPVEMRLLVNRIKEINTLKPWGETCSEFSSQFKYCNSNLVNIHFILLNPGMKSAEQDLGPSDQADEQSYFLKEEFHYLNVTQIRKFTMFDMFHCTLACLRNNLCLSLNTASSRGTEGKLWCELLSSDKNRNAENYHKNTSSHHFSILRSPCSSSPCQNKGTCIPNFNSNTFDCLCKESFLGEFCEKAVKSCKEIYEANKSNVSKLVSLHLGSQPTSVLCHMGDFGCGDGGWTPVMKINGNKSTFHYRSNYWSNTTEYNTAGGETGFDSQETKLPSYWNTSFSKICLGMKIGERIRFIVINMKASSLYSLIADGKHRRTSLGRETWKKLIGLEASLQNNCNREGFNAKCDRLPFAKARIGIVSNNENDCLNGDSRIGFGTGGEWDDTNTCGNEASYGPDNGDKHIKAMGYILVH</sequence>
<accession>A0A3M6UJZ7</accession>
<dbReference type="PANTHER" id="PTHR24033">
    <property type="entry name" value="EGF-LIKE DOMAIN-CONTAINING PROTEIN"/>
    <property type="match status" value="1"/>
</dbReference>
<dbReference type="InterPro" id="IPR051830">
    <property type="entry name" value="NOTCH_homolog"/>
</dbReference>
<name>A0A3M6UJZ7_POCDA</name>
<feature type="domain" description="EGF-like" evidence="5">
    <location>
        <begin position="220"/>
        <end position="258"/>
    </location>
</feature>
<dbReference type="OrthoDB" id="5946752at2759"/>
<dbReference type="CDD" id="cd00054">
    <property type="entry name" value="EGF_CA"/>
    <property type="match status" value="3"/>
</dbReference>
<evidence type="ECO:0000256" key="4">
    <source>
        <dbReference type="SAM" id="SignalP"/>
    </source>
</evidence>
<evidence type="ECO:0000256" key="1">
    <source>
        <dbReference type="ARBA" id="ARBA00022536"/>
    </source>
</evidence>
<evidence type="ECO:0000259" key="5">
    <source>
        <dbReference type="PROSITE" id="PS50026"/>
    </source>
</evidence>
<dbReference type="InterPro" id="IPR000742">
    <property type="entry name" value="EGF"/>
</dbReference>
<reference evidence="6 7" key="1">
    <citation type="journal article" date="2018" name="Sci. Rep.">
        <title>Comparative analysis of the Pocillopora damicornis genome highlights role of immune system in coral evolution.</title>
        <authorList>
            <person name="Cunning R."/>
            <person name="Bay R.A."/>
            <person name="Gillette P."/>
            <person name="Baker A.C."/>
            <person name="Traylor-Knowles N."/>
        </authorList>
    </citation>
    <scope>NUCLEOTIDE SEQUENCE [LARGE SCALE GENOMIC DNA]</scope>
    <source>
        <strain evidence="6">RSMAS</strain>
        <tissue evidence="6">Whole animal</tissue>
    </source>
</reference>
<protein>
    <recommendedName>
        <fullName evidence="5">EGF-like domain-containing protein</fullName>
    </recommendedName>
</protein>
<evidence type="ECO:0000256" key="3">
    <source>
        <dbReference type="PROSITE-ProRule" id="PRU00076"/>
    </source>
</evidence>
<dbReference type="PROSITE" id="PS50026">
    <property type="entry name" value="EGF_3"/>
    <property type="match status" value="3"/>
</dbReference>
<feature type="domain" description="EGF-like" evidence="5">
    <location>
        <begin position="313"/>
        <end position="351"/>
    </location>
</feature>
<feature type="disulfide bond" evidence="3">
    <location>
        <begin position="701"/>
        <end position="718"/>
    </location>
</feature>
<dbReference type="Gene3D" id="2.10.25.10">
    <property type="entry name" value="Laminin"/>
    <property type="match status" value="3"/>
</dbReference>
<evidence type="ECO:0000313" key="6">
    <source>
        <dbReference type="EMBL" id="RMX53889.1"/>
    </source>
</evidence>
<organism evidence="6 7">
    <name type="scientific">Pocillopora damicornis</name>
    <name type="common">Cauliflower coral</name>
    <name type="synonym">Millepora damicornis</name>
    <dbReference type="NCBI Taxonomy" id="46731"/>
    <lineage>
        <taxon>Eukaryota</taxon>
        <taxon>Metazoa</taxon>
        <taxon>Cnidaria</taxon>
        <taxon>Anthozoa</taxon>
        <taxon>Hexacorallia</taxon>
        <taxon>Scleractinia</taxon>
        <taxon>Astrocoeniina</taxon>
        <taxon>Pocilloporidae</taxon>
        <taxon>Pocillopora</taxon>
    </lineage>
</organism>
<evidence type="ECO:0000256" key="2">
    <source>
        <dbReference type="ARBA" id="ARBA00023157"/>
    </source>
</evidence>
<gene>
    <name evidence="6" type="ORF">pdam_00022358</name>
</gene>
<feature type="disulfide bond" evidence="3">
    <location>
        <begin position="248"/>
        <end position="257"/>
    </location>
</feature>
<dbReference type="STRING" id="46731.A0A3M6UJZ7"/>
<dbReference type="AlphaFoldDB" id="A0A3M6UJZ7"/>
<dbReference type="EMBL" id="RCHS01001386">
    <property type="protein sequence ID" value="RMX53889.1"/>
    <property type="molecule type" value="Genomic_DNA"/>
</dbReference>
<dbReference type="Proteomes" id="UP000275408">
    <property type="component" value="Unassembled WGS sequence"/>
</dbReference>